<dbReference type="AlphaFoldDB" id="A0AAN9FVL1"/>
<evidence type="ECO:0000313" key="1">
    <source>
        <dbReference type="EMBL" id="KAK7281779.1"/>
    </source>
</evidence>
<keyword evidence="2" id="KW-1185">Reference proteome</keyword>
<protein>
    <submittedName>
        <fullName evidence="1">Uncharacterized protein</fullName>
    </submittedName>
</protein>
<reference evidence="1 2" key="1">
    <citation type="submission" date="2024-01" db="EMBL/GenBank/DDBJ databases">
        <title>The genomes of 5 underutilized Papilionoideae crops provide insights into root nodulation and disease resistanc.</title>
        <authorList>
            <person name="Yuan L."/>
        </authorList>
    </citation>
    <scope>NUCLEOTIDE SEQUENCE [LARGE SCALE GENOMIC DNA]</scope>
    <source>
        <strain evidence="1">ZHUSHIDOU_FW_LH</strain>
        <tissue evidence="1">Leaf</tissue>
    </source>
</reference>
<accession>A0AAN9FVL1</accession>
<sequence length="157" mass="18226">MEIEENRKPDDGEAVAEMHWSTWLMLMTRKDLLSKKEMDVLLSNVAPVTVSFFILAKKIDIPCAACVDELSYHFALPNFTTGKWVTEMVSNGFVRTKLFGSKSELMVSTKKRVTFTHCVLPKFNPKRKFIVALLKFEISKWQIQKEGHFKMHEDRRA</sequence>
<proteinExistence type="predicted"/>
<name>A0AAN9FVL1_CROPI</name>
<comment type="caution">
    <text evidence="1">The sequence shown here is derived from an EMBL/GenBank/DDBJ whole genome shotgun (WGS) entry which is preliminary data.</text>
</comment>
<dbReference type="Proteomes" id="UP001372338">
    <property type="component" value="Unassembled WGS sequence"/>
</dbReference>
<evidence type="ECO:0000313" key="2">
    <source>
        <dbReference type="Proteomes" id="UP001372338"/>
    </source>
</evidence>
<dbReference type="EMBL" id="JAYWIO010000002">
    <property type="protein sequence ID" value="KAK7281779.1"/>
    <property type="molecule type" value="Genomic_DNA"/>
</dbReference>
<gene>
    <name evidence="1" type="ORF">RIF29_10050</name>
</gene>
<organism evidence="1 2">
    <name type="scientific">Crotalaria pallida</name>
    <name type="common">Smooth rattlebox</name>
    <name type="synonym">Crotalaria striata</name>
    <dbReference type="NCBI Taxonomy" id="3830"/>
    <lineage>
        <taxon>Eukaryota</taxon>
        <taxon>Viridiplantae</taxon>
        <taxon>Streptophyta</taxon>
        <taxon>Embryophyta</taxon>
        <taxon>Tracheophyta</taxon>
        <taxon>Spermatophyta</taxon>
        <taxon>Magnoliopsida</taxon>
        <taxon>eudicotyledons</taxon>
        <taxon>Gunneridae</taxon>
        <taxon>Pentapetalae</taxon>
        <taxon>rosids</taxon>
        <taxon>fabids</taxon>
        <taxon>Fabales</taxon>
        <taxon>Fabaceae</taxon>
        <taxon>Papilionoideae</taxon>
        <taxon>50 kb inversion clade</taxon>
        <taxon>genistoids sensu lato</taxon>
        <taxon>core genistoids</taxon>
        <taxon>Crotalarieae</taxon>
        <taxon>Crotalaria</taxon>
    </lineage>
</organism>